<proteinExistence type="predicted"/>
<feature type="coiled-coil region" evidence="1">
    <location>
        <begin position="22"/>
        <end position="49"/>
    </location>
</feature>
<keyword evidence="1" id="KW-0175">Coiled coil</keyword>
<organism evidence="2 3">
    <name type="scientific">Nitrincola tibetensis</name>
    <dbReference type="NCBI Taxonomy" id="2219697"/>
    <lineage>
        <taxon>Bacteria</taxon>
        <taxon>Pseudomonadati</taxon>
        <taxon>Pseudomonadota</taxon>
        <taxon>Gammaproteobacteria</taxon>
        <taxon>Oceanospirillales</taxon>
        <taxon>Oceanospirillaceae</taxon>
        <taxon>Nitrincola</taxon>
    </lineage>
</organism>
<evidence type="ECO:0000313" key="2">
    <source>
        <dbReference type="EMBL" id="RAU17188.1"/>
    </source>
</evidence>
<evidence type="ECO:0008006" key="4">
    <source>
        <dbReference type="Google" id="ProtNLM"/>
    </source>
</evidence>
<sequence length="66" mass="7575">MNLPPKQTEIACSKSDLTVAELARLNAENSVLRDENEALKRRVAWFEKQLFGEKSEKRPVDNPHQP</sequence>
<feature type="non-terminal residue" evidence="2">
    <location>
        <position position="66"/>
    </location>
</feature>
<gene>
    <name evidence="2" type="ORF">DN062_14885</name>
</gene>
<dbReference type="EMBL" id="QKRX01000012">
    <property type="protein sequence ID" value="RAU17188.1"/>
    <property type="molecule type" value="Genomic_DNA"/>
</dbReference>
<protein>
    <recommendedName>
        <fullName evidence="4">Transposase</fullName>
    </recommendedName>
</protein>
<dbReference type="AlphaFoldDB" id="A0A364NJ89"/>
<reference evidence="2 3" key="1">
    <citation type="submission" date="2018-06" db="EMBL/GenBank/DDBJ databases">
        <title>Nitrincola tibetense sp. nov., isolated from Lake XuguoCo on Tibetan Plateau.</title>
        <authorList>
            <person name="Xing P."/>
        </authorList>
    </citation>
    <scope>NUCLEOTIDE SEQUENCE [LARGE SCALE GENOMIC DNA]</scope>
    <source>
        <strain evidence="3">xg18</strain>
    </source>
</reference>
<dbReference type="Proteomes" id="UP000250744">
    <property type="component" value="Unassembled WGS sequence"/>
</dbReference>
<dbReference type="RefSeq" id="WP_205126746.1">
    <property type="nucleotide sequence ID" value="NZ_QKRX01000012.1"/>
</dbReference>
<evidence type="ECO:0000313" key="3">
    <source>
        <dbReference type="Proteomes" id="UP000250744"/>
    </source>
</evidence>
<accession>A0A364NJ89</accession>
<name>A0A364NJ89_9GAMM</name>
<evidence type="ECO:0000256" key="1">
    <source>
        <dbReference type="SAM" id="Coils"/>
    </source>
</evidence>
<keyword evidence="3" id="KW-1185">Reference proteome</keyword>
<comment type="caution">
    <text evidence="2">The sequence shown here is derived from an EMBL/GenBank/DDBJ whole genome shotgun (WGS) entry which is preliminary data.</text>
</comment>